<accession>A0A0T5VL40</accession>
<feature type="signal peptide" evidence="1">
    <location>
        <begin position="1"/>
        <end position="19"/>
    </location>
</feature>
<gene>
    <name evidence="2" type="ORF">ASU31_19215</name>
</gene>
<dbReference type="AlphaFoldDB" id="A0A0T5VL40"/>
<comment type="caution">
    <text evidence="2">The sequence shown here is derived from an EMBL/GenBank/DDBJ whole genome shotgun (WGS) entry which is preliminary data.</text>
</comment>
<dbReference type="STRING" id="687842.ASU31_19215"/>
<dbReference type="EMBL" id="LMZQ01000018">
    <property type="protein sequence ID" value="KRT14425.1"/>
    <property type="molecule type" value="Genomic_DNA"/>
</dbReference>
<feature type="chain" id="PRO_5006665258" evidence="1">
    <location>
        <begin position="20"/>
        <end position="366"/>
    </location>
</feature>
<evidence type="ECO:0000313" key="2">
    <source>
        <dbReference type="EMBL" id="KRT14425.1"/>
    </source>
</evidence>
<evidence type="ECO:0000313" key="3">
    <source>
        <dbReference type="Proteomes" id="UP000051950"/>
    </source>
</evidence>
<sequence>MKKIFILSLFIVGATVANAQIRDRNENQNIFIRPTKELSITSTSKHDELLKQLTSIMQPVVDKLKERMEANPETYKAYQENVKSVSSLKTMEEKQAKVAQIAKAYYSFIKKIWTEAKIDEPSYQQKIREVFPDDVKRSIQFGEFLTFQYEKAKPVAPYTPGGSTPNPTNPPVISKPVDPNPIICVDENTTATPLFDPLKSGVGSCNHYFYGSNNSAYPNTIKTVADAQGPWGSYSDAAITIDRFSIPGTFPFDSRGLKASKDYHWKASAYTISVLGCAITYYYETPFFASALKDWQTEICICAPATFMLFSNKNVDKQFVNQGHKGTGNLMGFGLGSGVIAGASGLAFAGGESSVQSKKWELCETP</sequence>
<name>A0A0T5VL40_9SPHI</name>
<dbReference type="RefSeq" id="WP_057933896.1">
    <property type="nucleotide sequence ID" value="NZ_LMZQ01000018.1"/>
</dbReference>
<keyword evidence="3" id="KW-1185">Reference proteome</keyword>
<organism evidence="2 3">
    <name type="scientific">Pedobacter ginsenosidimutans</name>
    <dbReference type="NCBI Taxonomy" id="687842"/>
    <lineage>
        <taxon>Bacteria</taxon>
        <taxon>Pseudomonadati</taxon>
        <taxon>Bacteroidota</taxon>
        <taxon>Sphingobacteriia</taxon>
        <taxon>Sphingobacteriales</taxon>
        <taxon>Sphingobacteriaceae</taxon>
        <taxon>Pedobacter</taxon>
    </lineage>
</organism>
<dbReference type="OrthoDB" id="739397at2"/>
<reference evidence="2 3" key="1">
    <citation type="submission" date="2015-11" db="EMBL/GenBank/DDBJ databases">
        <title>Sequence of Pedobacter ginsenosidimutans.</title>
        <authorList>
            <person name="Carson E."/>
            <person name="Keyser V."/>
            <person name="Newman J."/>
            <person name="Miller J."/>
        </authorList>
    </citation>
    <scope>NUCLEOTIDE SEQUENCE [LARGE SCALE GENOMIC DNA]</scope>
    <source>
        <strain evidence="2 3">KACC 14530</strain>
    </source>
</reference>
<evidence type="ECO:0000256" key="1">
    <source>
        <dbReference type="SAM" id="SignalP"/>
    </source>
</evidence>
<protein>
    <submittedName>
        <fullName evidence="2">Uncharacterized protein</fullName>
    </submittedName>
</protein>
<proteinExistence type="predicted"/>
<keyword evidence="1" id="KW-0732">Signal</keyword>
<dbReference type="Proteomes" id="UP000051950">
    <property type="component" value="Unassembled WGS sequence"/>
</dbReference>